<comment type="caution">
    <text evidence="2">The sequence shown here is derived from an EMBL/GenBank/DDBJ whole genome shotgun (WGS) entry which is preliminary data.</text>
</comment>
<evidence type="ECO:0000313" key="1">
    <source>
        <dbReference type="EMBL" id="CAF1415738.1"/>
    </source>
</evidence>
<evidence type="ECO:0000313" key="3">
    <source>
        <dbReference type="Proteomes" id="UP000663828"/>
    </source>
</evidence>
<protein>
    <submittedName>
        <fullName evidence="2">Uncharacterized protein</fullName>
    </submittedName>
</protein>
<dbReference type="Proteomes" id="UP000663828">
    <property type="component" value="Unassembled WGS sequence"/>
</dbReference>
<dbReference type="Proteomes" id="UP000663852">
    <property type="component" value="Unassembled WGS sequence"/>
</dbReference>
<sequence length="398" mass="45598">MSDVEEKSTITKSGSIESLDTQPIDETTIVTSIRISEDDMQTFMYKEGRKAMLPSQYKPNDIPNFSENFTETDKIYTDRNKNIENIENIQTHTKTYQSTRNEFISRQPQISTENDIGKSIRNDKEMNDDNLDVFILKNFAPFDGKSDVIQWLDETEEKFNHFRIGRHLRYQSISLLFKGDAKQLYLSHRKNIDDFYELLLSSFRSNSNHSDTVSSCHRDNTLRNTKCDTCSTQLVHEEKVCRSNTSSKFYSGNQSNVLPMNSNLGATNVNGEAPVATQSMFSFNSSTTQLGPVLSDLRKATKFTSTNGAVVDLLKQNGVKEHANLCVTSLMDIIFKSEELTAIETKDMVSDDRYEAVRSKFRLCPEELNHIWEWLHNAILAKRRTIIGKERKAAMNNQ</sequence>
<dbReference type="AlphaFoldDB" id="A0A816D065"/>
<gene>
    <name evidence="1" type="ORF">EDS130_LOCUS37076</name>
    <name evidence="2" type="ORF">XAT740_LOCUS51224</name>
</gene>
<accession>A0A816D065</accession>
<dbReference type="EMBL" id="CAJNOJ010000358">
    <property type="protein sequence ID" value="CAF1415738.1"/>
    <property type="molecule type" value="Genomic_DNA"/>
</dbReference>
<keyword evidence="3" id="KW-1185">Reference proteome</keyword>
<evidence type="ECO:0000313" key="2">
    <source>
        <dbReference type="EMBL" id="CAF1628361.1"/>
    </source>
</evidence>
<name>A0A816D065_ADIRI</name>
<dbReference type="EMBL" id="CAJNOR010008085">
    <property type="protein sequence ID" value="CAF1628361.1"/>
    <property type="molecule type" value="Genomic_DNA"/>
</dbReference>
<reference evidence="2" key="1">
    <citation type="submission" date="2021-02" db="EMBL/GenBank/DDBJ databases">
        <authorList>
            <person name="Nowell W R."/>
        </authorList>
    </citation>
    <scope>NUCLEOTIDE SEQUENCE</scope>
</reference>
<proteinExistence type="predicted"/>
<organism evidence="2 3">
    <name type="scientific">Adineta ricciae</name>
    <name type="common">Rotifer</name>
    <dbReference type="NCBI Taxonomy" id="249248"/>
    <lineage>
        <taxon>Eukaryota</taxon>
        <taxon>Metazoa</taxon>
        <taxon>Spiralia</taxon>
        <taxon>Gnathifera</taxon>
        <taxon>Rotifera</taxon>
        <taxon>Eurotatoria</taxon>
        <taxon>Bdelloidea</taxon>
        <taxon>Adinetida</taxon>
        <taxon>Adinetidae</taxon>
        <taxon>Adineta</taxon>
    </lineage>
</organism>